<dbReference type="SUPFAM" id="SSF46689">
    <property type="entry name" value="Homeodomain-like"/>
    <property type="match status" value="1"/>
</dbReference>
<dbReference type="InterPro" id="IPR046348">
    <property type="entry name" value="SIS_dom_sf"/>
</dbReference>
<dbReference type="GO" id="GO:0003700">
    <property type="term" value="F:DNA-binding transcription factor activity"/>
    <property type="evidence" value="ECO:0007669"/>
    <property type="project" value="InterPro"/>
</dbReference>
<keyword evidence="5" id="KW-0614">Plasmid</keyword>
<protein>
    <submittedName>
        <fullName evidence="5">MurR/RpiR family transcriptional regulator</fullName>
    </submittedName>
</protein>
<dbReference type="PANTHER" id="PTHR30514:SF18">
    <property type="entry name" value="RPIR-FAMILY TRANSCRIPTIONAL REGULATOR"/>
    <property type="match status" value="1"/>
</dbReference>
<gene>
    <name evidence="5" type="ORF">G3A56_25615</name>
</gene>
<dbReference type="SUPFAM" id="SSF53697">
    <property type="entry name" value="SIS domain"/>
    <property type="match status" value="1"/>
</dbReference>
<accession>A0A7L5BQL7</accession>
<sequence>MVDADKSIEKRILAIYEEIPPGERALADLIMDQRSDFIGYTATELAQQAKVSKATAARLFKRLGYRSFEEARRIARNVNHWGSPLKQLEARGEAKVAPNVEEHLTTDQDNLRKTFERIGADQIEQSLDILARGPTIWILGLRNSFGLAHYARFILNMLREDVRLIPVGGLSFAEEVLNMKPGDGMLIIGFRRRPMALRAVMSKAQSIGVKTVYVTDISASRTAKLADVVFRCHSHGPYLYDSYTAALSVLNFLGTSLALHLGQAGIDRLNRIDELHDELDAFSHSKR</sequence>
<proteinExistence type="predicted"/>
<geneLocation type="plasmid" evidence="5 6">
    <name>p4</name>
</geneLocation>
<dbReference type="KEGG" id="roy:G3A56_25615"/>
<reference evidence="5 6" key="1">
    <citation type="submission" date="2020-02" db="EMBL/GenBank/DDBJ databases">
        <title>Plant-Promoting Endophytic Bacterium Rhizobium oryzihabitans sp. nov., Isolated from the Root of Rice.</title>
        <authorList>
            <person name="zhao J."/>
            <person name="Zhang G."/>
        </authorList>
    </citation>
    <scope>NUCLEOTIDE SEQUENCE [LARGE SCALE GENOMIC DNA]</scope>
    <source>
        <strain evidence="5 6">M15</strain>
        <plasmid evidence="5 6">p4</plasmid>
    </source>
</reference>
<dbReference type="Gene3D" id="3.40.50.10490">
    <property type="entry name" value="Glucose-6-phosphate isomerase like protein, domain 1"/>
    <property type="match status" value="1"/>
</dbReference>
<dbReference type="CDD" id="cd05013">
    <property type="entry name" value="SIS_RpiR"/>
    <property type="match status" value="1"/>
</dbReference>
<evidence type="ECO:0000256" key="3">
    <source>
        <dbReference type="ARBA" id="ARBA00023163"/>
    </source>
</evidence>
<dbReference type="Proteomes" id="UP000464865">
    <property type="component" value="Plasmid p4"/>
</dbReference>
<dbReference type="Pfam" id="PF01418">
    <property type="entry name" value="HTH_6"/>
    <property type="match status" value="1"/>
</dbReference>
<dbReference type="Pfam" id="PF01380">
    <property type="entry name" value="SIS"/>
    <property type="match status" value="1"/>
</dbReference>
<keyword evidence="1" id="KW-0805">Transcription regulation</keyword>
<keyword evidence="6" id="KW-1185">Reference proteome</keyword>
<evidence type="ECO:0000313" key="6">
    <source>
        <dbReference type="Proteomes" id="UP000464865"/>
    </source>
</evidence>
<dbReference type="PANTHER" id="PTHR30514">
    <property type="entry name" value="GLUCOKINASE"/>
    <property type="match status" value="1"/>
</dbReference>
<organism evidence="5 6">
    <name type="scientific">Rhizobium oryzihabitans</name>
    <dbReference type="NCBI Taxonomy" id="2267833"/>
    <lineage>
        <taxon>Bacteria</taxon>
        <taxon>Pseudomonadati</taxon>
        <taxon>Pseudomonadota</taxon>
        <taxon>Alphaproteobacteria</taxon>
        <taxon>Hyphomicrobiales</taxon>
        <taxon>Rhizobiaceae</taxon>
        <taxon>Rhizobium/Agrobacterium group</taxon>
        <taxon>Rhizobium</taxon>
    </lineage>
</organism>
<evidence type="ECO:0000256" key="2">
    <source>
        <dbReference type="ARBA" id="ARBA00023125"/>
    </source>
</evidence>
<keyword evidence="3" id="KW-0804">Transcription</keyword>
<dbReference type="RefSeq" id="WP_113451775.1">
    <property type="nucleotide sequence ID" value="NZ_CP048636.1"/>
</dbReference>
<feature type="domain" description="HTH rpiR-type" evidence="4">
    <location>
        <begin position="6"/>
        <end position="82"/>
    </location>
</feature>
<keyword evidence="2" id="KW-0238">DNA-binding</keyword>
<dbReference type="PROSITE" id="PS51071">
    <property type="entry name" value="HTH_RPIR"/>
    <property type="match status" value="1"/>
</dbReference>
<dbReference type="InterPro" id="IPR036388">
    <property type="entry name" value="WH-like_DNA-bd_sf"/>
</dbReference>
<evidence type="ECO:0000313" key="5">
    <source>
        <dbReference type="EMBL" id="QIB41237.1"/>
    </source>
</evidence>
<dbReference type="InterPro" id="IPR047640">
    <property type="entry name" value="RpiR-like"/>
</dbReference>
<dbReference type="EMBL" id="CP048636">
    <property type="protein sequence ID" value="QIB41237.1"/>
    <property type="molecule type" value="Genomic_DNA"/>
</dbReference>
<dbReference type="GO" id="GO:0097367">
    <property type="term" value="F:carbohydrate derivative binding"/>
    <property type="evidence" value="ECO:0007669"/>
    <property type="project" value="InterPro"/>
</dbReference>
<dbReference type="GO" id="GO:1901135">
    <property type="term" value="P:carbohydrate derivative metabolic process"/>
    <property type="evidence" value="ECO:0007669"/>
    <property type="project" value="InterPro"/>
</dbReference>
<evidence type="ECO:0000256" key="1">
    <source>
        <dbReference type="ARBA" id="ARBA00023015"/>
    </source>
</evidence>
<dbReference type="AlphaFoldDB" id="A0A7L5BQL7"/>
<name>A0A7L5BQL7_9HYPH</name>
<dbReference type="InterPro" id="IPR000281">
    <property type="entry name" value="HTH_RpiR"/>
</dbReference>
<dbReference type="InterPro" id="IPR001347">
    <property type="entry name" value="SIS_dom"/>
</dbReference>
<dbReference type="Gene3D" id="1.10.10.10">
    <property type="entry name" value="Winged helix-like DNA-binding domain superfamily/Winged helix DNA-binding domain"/>
    <property type="match status" value="1"/>
</dbReference>
<dbReference type="GO" id="GO:0003677">
    <property type="term" value="F:DNA binding"/>
    <property type="evidence" value="ECO:0007669"/>
    <property type="project" value="UniProtKB-KW"/>
</dbReference>
<dbReference type="InterPro" id="IPR035472">
    <property type="entry name" value="RpiR-like_SIS"/>
</dbReference>
<evidence type="ECO:0000259" key="4">
    <source>
        <dbReference type="PROSITE" id="PS51071"/>
    </source>
</evidence>
<dbReference type="InterPro" id="IPR009057">
    <property type="entry name" value="Homeodomain-like_sf"/>
</dbReference>